<feature type="region of interest" description="Disordered" evidence="1">
    <location>
        <begin position="1"/>
        <end position="30"/>
    </location>
</feature>
<evidence type="ECO:0008006" key="4">
    <source>
        <dbReference type="Google" id="ProtNLM"/>
    </source>
</evidence>
<reference evidence="2 3" key="1">
    <citation type="submission" date="2018-05" db="EMBL/GenBank/DDBJ databases">
        <title>Complete genome sequence of Pseudomonas kribbensis 46-2(T).</title>
        <authorList>
            <person name="Jeong H."/>
            <person name="Lee S.-G."/>
            <person name="Rha E."/>
            <person name="Kim H."/>
        </authorList>
    </citation>
    <scope>NUCLEOTIDE SEQUENCE [LARGE SCALE GENOMIC DNA]</scope>
    <source>
        <strain evidence="2 3">46-2</strain>
    </source>
</reference>
<dbReference type="AlphaFoldDB" id="A0A345RKY6"/>
<sequence>MRRYSTILATTRSRSPGCAKTEPSELKRRPASASNRARHWWTWRLFGLLFLLVLPAWAQAKPTLIWLLRDLPPLTILEGPKKGQGVIDQLMPMLIAGMPQYEHTLMRVNRARGLQMLHEHPFACDPSLLWNRERAQWIAFSIPAFRAVSNGLVVRRKDREMLEPFLVEDQVDLSAYLANGERKVGVVAERSYGEYVDKLLRQAPSGSLTPHYGNDALSSLLSMQRLGRLQAVLGYWPEIRYQARQVQIAEDELEFFPVHGADKYISSHVGCTDTTQGRQAIREIDHLLRTLPHEHLNQLYAEWLDPEMRPDYLEQARVFFQQQAAQ</sequence>
<dbReference type="InterPro" id="IPR011972">
    <property type="entry name" value="CHP02285"/>
</dbReference>
<dbReference type="RefSeq" id="WP_114881525.1">
    <property type="nucleotide sequence ID" value="NZ_CP029608.1"/>
</dbReference>
<proteinExistence type="predicted"/>
<organism evidence="2 3">
    <name type="scientific">Pseudomonas kribbensis</name>
    <dbReference type="NCBI Taxonomy" id="1628086"/>
    <lineage>
        <taxon>Bacteria</taxon>
        <taxon>Pseudomonadati</taxon>
        <taxon>Pseudomonadota</taxon>
        <taxon>Gammaproteobacteria</taxon>
        <taxon>Pseudomonadales</taxon>
        <taxon>Pseudomonadaceae</taxon>
        <taxon>Pseudomonas</taxon>
    </lineage>
</organism>
<keyword evidence="3" id="KW-1185">Reference proteome</keyword>
<evidence type="ECO:0000313" key="2">
    <source>
        <dbReference type="EMBL" id="AXI59952.1"/>
    </source>
</evidence>
<gene>
    <name evidence="2" type="ORF">DLD99_05525</name>
</gene>
<name>A0A345RKY6_9PSED</name>
<dbReference type="NCBIfam" id="TIGR02285">
    <property type="entry name" value="TIGR02285 family protein"/>
    <property type="match status" value="1"/>
</dbReference>
<evidence type="ECO:0000256" key="1">
    <source>
        <dbReference type="SAM" id="MobiDB-lite"/>
    </source>
</evidence>
<dbReference type="SUPFAM" id="SSF53850">
    <property type="entry name" value="Periplasmic binding protein-like II"/>
    <property type="match status" value="1"/>
</dbReference>
<dbReference type="EMBL" id="CP029608">
    <property type="protein sequence ID" value="AXI59952.1"/>
    <property type="molecule type" value="Genomic_DNA"/>
</dbReference>
<evidence type="ECO:0000313" key="3">
    <source>
        <dbReference type="Proteomes" id="UP000253720"/>
    </source>
</evidence>
<dbReference type="Proteomes" id="UP000253720">
    <property type="component" value="Chromosome"/>
</dbReference>
<dbReference type="KEGG" id="pke:DLD99_05525"/>
<accession>A0A345RKY6</accession>
<protein>
    <recommendedName>
        <fullName evidence="4">TIGR02285 family protein</fullName>
    </recommendedName>
</protein>